<reference evidence="2" key="1">
    <citation type="submission" date="2025-08" db="UniProtKB">
        <authorList>
            <consortium name="RefSeq"/>
        </authorList>
    </citation>
    <scope>IDENTIFICATION</scope>
</reference>
<gene>
    <name evidence="2" type="primary">LOC106745552</name>
</gene>
<proteinExistence type="predicted"/>
<dbReference type="KEGG" id="dqu:106745552"/>
<protein>
    <submittedName>
        <fullName evidence="2">Uncharacterized protein LOC106745552</fullName>
    </submittedName>
</protein>
<sequence length="107" mass="13367">MYFKTWALFTDRVIARRKFFQFKRAKLCQFERSVCQRNHREPKRERISRWIRGLQGLRFKMHSVIDNDTNTKRTMKERSKRAKYEDHNYDNWSINNDDNNDYVRDEN</sequence>
<dbReference type="AlphaFoldDB" id="A0A6P3XED9"/>
<dbReference type="RefSeq" id="XP_014476735.1">
    <property type="nucleotide sequence ID" value="XM_014621249.1"/>
</dbReference>
<organism evidence="1 2">
    <name type="scientific">Dinoponera quadriceps</name>
    <name type="common">South American ant</name>
    <dbReference type="NCBI Taxonomy" id="609295"/>
    <lineage>
        <taxon>Eukaryota</taxon>
        <taxon>Metazoa</taxon>
        <taxon>Ecdysozoa</taxon>
        <taxon>Arthropoda</taxon>
        <taxon>Hexapoda</taxon>
        <taxon>Insecta</taxon>
        <taxon>Pterygota</taxon>
        <taxon>Neoptera</taxon>
        <taxon>Endopterygota</taxon>
        <taxon>Hymenoptera</taxon>
        <taxon>Apocrita</taxon>
        <taxon>Aculeata</taxon>
        <taxon>Formicoidea</taxon>
        <taxon>Formicidae</taxon>
        <taxon>Ponerinae</taxon>
        <taxon>Ponerini</taxon>
        <taxon>Dinoponera</taxon>
    </lineage>
</organism>
<evidence type="ECO:0000313" key="1">
    <source>
        <dbReference type="Proteomes" id="UP000515204"/>
    </source>
</evidence>
<evidence type="ECO:0000313" key="2">
    <source>
        <dbReference type="RefSeq" id="XP_014476735.1"/>
    </source>
</evidence>
<keyword evidence="1" id="KW-1185">Reference proteome</keyword>
<dbReference type="Proteomes" id="UP000515204">
    <property type="component" value="Unplaced"/>
</dbReference>
<name>A0A6P3XED9_DINQU</name>
<accession>A0A6P3XED9</accession>
<dbReference type="GeneID" id="106745552"/>